<dbReference type="InterPro" id="IPR003615">
    <property type="entry name" value="HNH_nuc"/>
</dbReference>
<dbReference type="EMBL" id="JEOB01000004">
    <property type="protein sequence ID" value="EXM38172.1"/>
    <property type="molecule type" value="Genomic_DNA"/>
</dbReference>
<dbReference type="SUPFAM" id="SSF54060">
    <property type="entry name" value="His-Me finger endonucleases"/>
    <property type="match status" value="1"/>
</dbReference>
<evidence type="ECO:0000259" key="2">
    <source>
        <dbReference type="Pfam" id="PF13392"/>
    </source>
</evidence>
<sequence>MTLDTKKKLYQIDELMLSTFPELFPDTSEEKWKVIEIDGEKTNYEVSDSGKVRRINNHHIVKATLNSAGYLLIRIRHHGKTITEFLHRLVAKAFVPNPYGFNIVNHIDEDKENDRADNLEWCDKSYNLKYSYYRRKAVKE</sequence>
<dbReference type="AlphaFoldDB" id="A0A011W172"/>
<dbReference type="InterPro" id="IPR010902">
    <property type="entry name" value="NUMOD4"/>
</dbReference>
<evidence type="ECO:0000313" key="3">
    <source>
        <dbReference type="EMBL" id="EXM38172.1"/>
    </source>
</evidence>
<dbReference type="GO" id="GO:0016788">
    <property type="term" value="F:hydrolase activity, acting on ester bonds"/>
    <property type="evidence" value="ECO:0007669"/>
    <property type="project" value="InterPro"/>
</dbReference>
<keyword evidence="5" id="KW-1185">Reference proteome</keyword>
<evidence type="ECO:0000313" key="5">
    <source>
        <dbReference type="Proteomes" id="UP000021369"/>
    </source>
</evidence>
<reference evidence="4 5" key="1">
    <citation type="submission" date="2013-06" db="EMBL/GenBank/DDBJ databases">
        <title>Rumen cellulosomics: divergent fiber-degrading strategies revealed by comparative genome-wide analysis of six Ruminococcal strains.</title>
        <authorList>
            <person name="Dassa B."/>
            <person name="Borovok I."/>
            <person name="Lamed R."/>
            <person name="Flint H."/>
            <person name="Yeoman C.J."/>
            <person name="White B."/>
            <person name="Bayer E.A."/>
        </authorList>
    </citation>
    <scope>NUCLEOTIDE SEQUENCE [LARGE SCALE GENOMIC DNA]</scope>
    <source>
        <strain evidence="4 5">SY3</strain>
    </source>
</reference>
<evidence type="ECO:0008006" key="6">
    <source>
        <dbReference type="Google" id="ProtNLM"/>
    </source>
</evidence>
<feature type="domain" description="NUMOD4" evidence="1">
    <location>
        <begin position="30"/>
        <end position="76"/>
    </location>
</feature>
<evidence type="ECO:0000259" key="1">
    <source>
        <dbReference type="Pfam" id="PF07463"/>
    </source>
</evidence>
<proteinExistence type="predicted"/>
<dbReference type="Pfam" id="PF07463">
    <property type="entry name" value="NUMOD4"/>
    <property type="match status" value="1"/>
</dbReference>
<comment type="caution">
    <text evidence="4">The sequence shown here is derived from an EMBL/GenBank/DDBJ whole genome shotgun (WGS) entry which is preliminary data.</text>
</comment>
<dbReference type="OrthoDB" id="6631788at2"/>
<gene>
    <name evidence="4" type="ORF">RASY3_01590</name>
    <name evidence="3" type="ORF">RASY3_18020</name>
</gene>
<organism evidence="4 5">
    <name type="scientific">Ruminococcus albus SY3</name>
    <dbReference type="NCBI Taxonomy" id="1341156"/>
    <lineage>
        <taxon>Bacteria</taxon>
        <taxon>Bacillati</taxon>
        <taxon>Bacillota</taxon>
        <taxon>Clostridia</taxon>
        <taxon>Eubacteriales</taxon>
        <taxon>Oscillospiraceae</taxon>
        <taxon>Ruminococcus</taxon>
    </lineage>
</organism>
<protein>
    <recommendedName>
        <fullName evidence="6">HNH endonuclease</fullName>
    </recommendedName>
</protein>
<name>A0A011W172_RUMAL</name>
<dbReference type="Pfam" id="PF13392">
    <property type="entry name" value="HNH_3"/>
    <property type="match status" value="1"/>
</dbReference>
<evidence type="ECO:0000313" key="4">
    <source>
        <dbReference type="EMBL" id="EXM40553.1"/>
    </source>
</evidence>
<dbReference type="Gene3D" id="3.90.75.20">
    <property type="match status" value="1"/>
</dbReference>
<accession>A0A011W172</accession>
<dbReference type="InterPro" id="IPR044925">
    <property type="entry name" value="His-Me_finger_sf"/>
</dbReference>
<dbReference type="RefSeq" id="WP_051506279.1">
    <property type="nucleotide sequence ID" value="NZ_JEOB01000004.1"/>
</dbReference>
<dbReference type="Proteomes" id="UP000021369">
    <property type="component" value="Unassembled WGS sequence"/>
</dbReference>
<feature type="domain" description="HNH nuclease" evidence="2">
    <location>
        <begin position="85"/>
        <end position="128"/>
    </location>
</feature>
<dbReference type="EMBL" id="JEOB01000001">
    <property type="protein sequence ID" value="EXM40553.1"/>
    <property type="molecule type" value="Genomic_DNA"/>
</dbReference>